<evidence type="ECO:0000256" key="1">
    <source>
        <dbReference type="SAM" id="Phobius"/>
    </source>
</evidence>
<reference evidence="2 3" key="1">
    <citation type="submission" date="2020-10" db="EMBL/GenBank/DDBJ databases">
        <title>Complete genome sequence of Paludibaculum fermentans P105T, a facultatively anaerobic acidobacterium capable of dissimilatory Fe(III) reduction.</title>
        <authorList>
            <person name="Dedysh S.N."/>
            <person name="Beletsky A.V."/>
            <person name="Kulichevskaya I.S."/>
            <person name="Mardanov A.V."/>
            <person name="Ravin N.V."/>
        </authorList>
    </citation>
    <scope>NUCLEOTIDE SEQUENCE [LARGE SCALE GENOMIC DNA]</scope>
    <source>
        <strain evidence="2 3">P105</strain>
    </source>
</reference>
<gene>
    <name evidence="2" type="ORF">IRI77_21025</name>
</gene>
<sequence length="228" mass="25174">MSSIAVNSGLNRTATFYQSVVGKKVVMALTGFVLSGFVLGHMFGNLQLFQGREKLNHYAEMLQSLGGLLWFVRFVLLSAAVLHVTAAFQLWRLKNEARPQAYVKKAHIATTYAARTMIWSGPIVGAFLIYHILHFTTGQALGDQFIKGDVYHNVIVGFQNPAASFFYIIANILLAIHLYHGVWSMFQSLGVNHPKYTPKLKTLAKVYGFVVGIGNVSMPLAVLVGLVK</sequence>
<evidence type="ECO:0000313" key="3">
    <source>
        <dbReference type="Proteomes" id="UP000593892"/>
    </source>
</evidence>
<dbReference type="SUPFAM" id="SSF81343">
    <property type="entry name" value="Fumarate reductase respiratory complex transmembrane subunits"/>
    <property type="match status" value="1"/>
</dbReference>
<feature type="transmembrane region" description="Helical" evidence="1">
    <location>
        <begin position="68"/>
        <end position="91"/>
    </location>
</feature>
<keyword evidence="1" id="KW-0472">Membrane</keyword>
<proteinExistence type="predicted"/>
<dbReference type="AlphaFoldDB" id="A0A7S7SIV2"/>
<dbReference type="KEGG" id="pfer:IRI77_21025"/>
<dbReference type="Proteomes" id="UP000593892">
    <property type="component" value="Chromosome"/>
</dbReference>
<keyword evidence="1" id="KW-1133">Transmembrane helix</keyword>
<dbReference type="InterPro" id="IPR011138">
    <property type="entry name" value="Cytochrome_b-558"/>
</dbReference>
<feature type="transmembrane region" description="Helical" evidence="1">
    <location>
        <begin position="206"/>
        <end position="227"/>
    </location>
</feature>
<keyword evidence="1" id="KW-0812">Transmembrane</keyword>
<evidence type="ECO:0000313" key="2">
    <source>
        <dbReference type="EMBL" id="QOY85315.1"/>
    </source>
</evidence>
<dbReference type="InterPro" id="IPR034804">
    <property type="entry name" value="SQR/QFR_C/D"/>
</dbReference>
<dbReference type="CDD" id="cd03498">
    <property type="entry name" value="SQR_TypeB_2_TM"/>
    <property type="match status" value="1"/>
</dbReference>
<protein>
    <submittedName>
        <fullName evidence="2">Succinate dehydrogenase cytochrome b subunit</fullName>
    </submittedName>
</protein>
<feature type="transmembrane region" description="Helical" evidence="1">
    <location>
        <begin position="25"/>
        <end position="48"/>
    </location>
</feature>
<name>A0A7S7SIV2_PALFE</name>
<dbReference type="EMBL" id="CP063849">
    <property type="protein sequence ID" value="QOY85315.1"/>
    <property type="molecule type" value="Genomic_DNA"/>
</dbReference>
<feature type="transmembrane region" description="Helical" evidence="1">
    <location>
        <begin position="165"/>
        <end position="186"/>
    </location>
</feature>
<dbReference type="RefSeq" id="WP_194446985.1">
    <property type="nucleotide sequence ID" value="NZ_CP063849.1"/>
</dbReference>
<feature type="transmembrane region" description="Helical" evidence="1">
    <location>
        <begin position="112"/>
        <end position="133"/>
    </location>
</feature>
<dbReference type="Gene3D" id="1.20.1300.10">
    <property type="entry name" value="Fumarate reductase/succinate dehydrogenase, transmembrane subunit"/>
    <property type="match status" value="1"/>
</dbReference>
<accession>A0A7S7SIV2</accession>
<organism evidence="2 3">
    <name type="scientific">Paludibaculum fermentans</name>
    <dbReference type="NCBI Taxonomy" id="1473598"/>
    <lineage>
        <taxon>Bacteria</taxon>
        <taxon>Pseudomonadati</taxon>
        <taxon>Acidobacteriota</taxon>
        <taxon>Terriglobia</taxon>
        <taxon>Bryobacterales</taxon>
        <taxon>Bryobacteraceae</taxon>
        <taxon>Paludibaculum</taxon>
    </lineage>
</organism>
<dbReference type="GO" id="GO:0016020">
    <property type="term" value="C:membrane"/>
    <property type="evidence" value="ECO:0007669"/>
    <property type="project" value="InterPro"/>
</dbReference>
<dbReference type="NCBIfam" id="TIGR02046">
    <property type="entry name" value="sdhC_b558_fam"/>
    <property type="match status" value="1"/>
</dbReference>
<keyword evidence="3" id="KW-1185">Reference proteome</keyword>